<feature type="coiled-coil region" evidence="4">
    <location>
        <begin position="381"/>
        <end position="408"/>
    </location>
</feature>
<dbReference type="Gene3D" id="3.90.220.20">
    <property type="entry name" value="DNA methylase specificity domains"/>
    <property type="match status" value="2"/>
</dbReference>
<keyword evidence="6" id="KW-0378">Hydrolase</keyword>
<evidence type="ECO:0000256" key="3">
    <source>
        <dbReference type="ARBA" id="ARBA00023125"/>
    </source>
</evidence>
<feature type="domain" description="Type I restriction modification DNA specificity" evidence="5">
    <location>
        <begin position="225"/>
        <end position="395"/>
    </location>
</feature>
<evidence type="ECO:0000259" key="5">
    <source>
        <dbReference type="Pfam" id="PF01420"/>
    </source>
</evidence>
<organism evidence="6 7">
    <name type="scientific">Comamonas testosteroni</name>
    <name type="common">Pseudomonas testosteroni</name>
    <dbReference type="NCBI Taxonomy" id="285"/>
    <lineage>
        <taxon>Bacteria</taxon>
        <taxon>Pseudomonadati</taxon>
        <taxon>Pseudomonadota</taxon>
        <taxon>Betaproteobacteria</taxon>
        <taxon>Burkholderiales</taxon>
        <taxon>Comamonadaceae</taxon>
        <taxon>Comamonas</taxon>
    </lineage>
</organism>
<comment type="similarity">
    <text evidence="1">Belongs to the type-I restriction system S methylase family.</text>
</comment>
<name>A0A373FML9_COMTE</name>
<feature type="domain" description="Type I restriction modification DNA specificity" evidence="5">
    <location>
        <begin position="3"/>
        <end position="184"/>
    </location>
</feature>
<dbReference type="InterPro" id="IPR052021">
    <property type="entry name" value="Type-I_RS_S_subunit"/>
</dbReference>
<dbReference type="Pfam" id="PF01420">
    <property type="entry name" value="Methylase_S"/>
    <property type="match status" value="2"/>
</dbReference>
<comment type="caution">
    <text evidence="6">The sequence shown here is derived from an EMBL/GenBank/DDBJ whole genome shotgun (WGS) entry which is preliminary data.</text>
</comment>
<gene>
    <name evidence="6" type="ORF">DZC30_12895</name>
</gene>
<dbReference type="InterPro" id="IPR000055">
    <property type="entry name" value="Restrct_endonuc_typeI_TRD"/>
</dbReference>
<evidence type="ECO:0000313" key="7">
    <source>
        <dbReference type="Proteomes" id="UP000261948"/>
    </source>
</evidence>
<dbReference type="GO" id="GO:0004519">
    <property type="term" value="F:endonuclease activity"/>
    <property type="evidence" value="ECO:0007669"/>
    <property type="project" value="UniProtKB-KW"/>
</dbReference>
<proteinExistence type="inferred from homology"/>
<evidence type="ECO:0000256" key="4">
    <source>
        <dbReference type="SAM" id="Coils"/>
    </source>
</evidence>
<protein>
    <submittedName>
        <fullName evidence="6">Restriction endonuclease subunit S</fullName>
    </submittedName>
</protein>
<evidence type="ECO:0000313" key="6">
    <source>
        <dbReference type="EMBL" id="RGE44762.1"/>
    </source>
</evidence>
<dbReference type="PANTHER" id="PTHR30408:SF12">
    <property type="entry name" value="TYPE I RESTRICTION ENZYME MJAVIII SPECIFICITY SUBUNIT"/>
    <property type="match status" value="1"/>
</dbReference>
<dbReference type="OrthoDB" id="5298944at2"/>
<evidence type="ECO:0000256" key="1">
    <source>
        <dbReference type="ARBA" id="ARBA00010923"/>
    </source>
</evidence>
<dbReference type="InterPro" id="IPR044946">
    <property type="entry name" value="Restrct_endonuc_typeI_TRD_sf"/>
</dbReference>
<evidence type="ECO:0000256" key="2">
    <source>
        <dbReference type="ARBA" id="ARBA00022747"/>
    </source>
</evidence>
<sequence>MLPKGWETKKLRDLIDRADAGVSVNGEDQPARPGEFGVLKISSVTSGIFRPEENKVIRAEELQRASVHPEADRILVSRSNTESLVGASAYVAEDLPQLFLPDKLWQLQPHAEHPTHMRWLSYWLAANSTRSTLSKLATGTSGSMKNIGKDQLLSLSVPVPPLAEQSRIAQILFTWDQAIATLEQLVEASMQQRLLLSQQILTGKVCLANFPTTGRKQKTPYGDLPVEWAYRRIGEVAAEVSKKQGDGEPHPVLSCTKHKGLVDSLAYFNKQVFSADTSTYKVVPRGCFVYATNHIDEGSIGYQNLYDFGLVSPMYTVFRADDDVDDAYLFALLKTEHYRQIFASATNASVDRRGSLRWKDFRNLKIPLPPKDEQRAIANVLARASEEVDLLQAQLDLLREEKSALMSQLLTGKRRVKLPEVEAEELA</sequence>
<dbReference type="CDD" id="cd17261">
    <property type="entry name" value="RMtype1_S_EcoKI-TRD2-CR2_like"/>
    <property type="match status" value="1"/>
</dbReference>
<dbReference type="PANTHER" id="PTHR30408">
    <property type="entry name" value="TYPE-1 RESTRICTION ENZYME ECOKI SPECIFICITY PROTEIN"/>
    <property type="match status" value="1"/>
</dbReference>
<reference evidence="6 7" key="1">
    <citation type="submission" date="2018-08" db="EMBL/GenBank/DDBJ databases">
        <title>Comamonas testosteroni strain SWCO2.</title>
        <authorList>
            <person name="Jiang N."/>
            <person name="Zhang X.Z."/>
        </authorList>
    </citation>
    <scope>NUCLEOTIDE SEQUENCE [LARGE SCALE GENOMIC DNA]</scope>
    <source>
        <strain evidence="6 7">SWCO2</strain>
    </source>
</reference>
<dbReference type="EMBL" id="QURR01000014">
    <property type="protein sequence ID" value="RGE44762.1"/>
    <property type="molecule type" value="Genomic_DNA"/>
</dbReference>
<dbReference type="GO" id="GO:0003677">
    <property type="term" value="F:DNA binding"/>
    <property type="evidence" value="ECO:0007669"/>
    <property type="project" value="UniProtKB-KW"/>
</dbReference>
<dbReference type="GO" id="GO:0009307">
    <property type="term" value="P:DNA restriction-modification system"/>
    <property type="evidence" value="ECO:0007669"/>
    <property type="project" value="UniProtKB-KW"/>
</dbReference>
<keyword evidence="3" id="KW-0238">DNA-binding</keyword>
<dbReference type="SUPFAM" id="SSF116734">
    <property type="entry name" value="DNA methylase specificity domain"/>
    <property type="match status" value="2"/>
</dbReference>
<keyword evidence="2" id="KW-0680">Restriction system</keyword>
<keyword evidence="4" id="KW-0175">Coiled coil</keyword>
<accession>A0A373FML9</accession>
<dbReference type="AlphaFoldDB" id="A0A373FML9"/>
<dbReference type="Proteomes" id="UP000261948">
    <property type="component" value="Unassembled WGS sequence"/>
</dbReference>
<dbReference type="CDD" id="cd16961">
    <property type="entry name" value="RMtype1_S_TRD-CR_like"/>
    <property type="match status" value="1"/>
</dbReference>
<keyword evidence="6" id="KW-0255">Endonuclease</keyword>
<keyword evidence="7" id="KW-1185">Reference proteome</keyword>
<keyword evidence="6" id="KW-0540">Nuclease</keyword>